<dbReference type="RefSeq" id="WP_371843369.1">
    <property type="nucleotide sequence ID" value="NZ_JBGMEL010000007.1"/>
</dbReference>
<dbReference type="EMBL" id="JBGMEL010000007">
    <property type="protein sequence ID" value="MFA0790747.1"/>
    <property type="molecule type" value="Genomic_DNA"/>
</dbReference>
<gene>
    <name evidence="1" type="ORF">ACCI51_09330</name>
</gene>
<name>A0ABV4NMY6_9GAMM</name>
<comment type="caution">
    <text evidence="1">The sequence shown here is derived from an EMBL/GenBank/DDBJ whole genome shotgun (WGS) entry which is preliminary data.</text>
</comment>
<organism evidence="1 2">
    <name type="scientific">Microbulbifer echini</name>
    <dbReference type="NCBI Taxonomy" id="1529067"/>
    <lineage>
        <taxon>Bacteria</taxon>
        <taxon>Pseudomonadati</taxon>
        <taxon>Pseudomonadota</taxon>
        <taxon>Gammaproteobacteria</taxon>
        <taxon>Cellvibrionales</taxon>
        <taxon>Microbulbiferaceae</taxon>
        <taxon>Microbulbifer</taxon>
    </lineage>
</organism>
<evidence type="ECO:0000313" key="2">
    <source>
        <dbReference type="Proteomes" id="UP001569414"/>
    </source>
</evidence>
<evidence type="ECO:0000313" key="1">
    <source>
        <dbReference type="EMBL" id="MFA0790747.1"/>
    </source>
</evidence>
<dbReference type="Proteomes" id="UP001569414">
    <property type="component" value="Unassembled WGS sequence"/>
</dbReference>
<sequence length="114" mass="13567">MALCRESYKLREDLVDLSSLKSIFETNTGLEIDLEVCDKVTTFVHCDKFNSSIEIEFNFLEKEVFIYTSPKKKGYFEYALLYSLSPFLLQKIDVPEYAKRKWKDLGFFEKFFKK</sequence>
<protein>
    <submittedName>
        <fullName evidence="1">Uncharacterized protein</fullName>
    </submittedName>
</protein>
<proteinExistence type="predicted"/>
<keyword evidence="2" id="KW-1185">Reference proteome</keyword>
<reference evidence="1 2" key="1">
    <citation type="submission" date="2024-08" db="EMBL/GenBank/DDBJ databases">
        <authorList>
            <person name="Ishaq N."/>
        </authorList>
    </citation>
    <scope>NUCLEOTIDE SEQUENCE [LARGE SCALE GENOMIC DNA]</scope>
    <source>
        <strain evidence="1 2">JCM 30400</strain>
    </source>
</reference>
<accession>A0ABV4NMY6</accession>